<gene>
    <name evidence="2" type="ORF">SELMODRAFT_407081</name>
</gene>
<name>D8R3V1_SELML</name>
<feature type="compositionally biased region" description="Low complexity" evidence="1">
    <location>
        <begin position="12"/>
        <end position="22"/>
    </location>
</feature>
<evidence type="ECO:0000256" key="1">
    <source>
        <dbReference type="SAM" id="MobiDB-lite"/>
    </source>
</evidence>
<evidence type="ECO:0000313" key="2">
    <source>
        <dbReference type="EMBL" id="EFJ33004.1"/>
    </source>
</evidence>
<protein>
    <submittedName>
        <fullName evidence="2">Uncharacterized protein</fullName>
    </submittedName>
</protein>
<keyword evidence="3" id="KW-1185">Reference proteome</keyword>
<dbReference type="Proteomes" id="UP000001514">
    <property type="component" value="Unassembled WGS sequence"/>
</dbReference>
<proteinExistence type="predicted"/>
<accession>D8R3V1</accession>
<dbReference type="EMBL" id="GL377571">
    <property type="protein sequence ID" value="EFJ33004.1"/>
    <property type="molecule type" value="Genomic_DNA"/>
</dbReference>
<dbReference type="InParanoid" id="D8R3V1"/>
<reference evidence="2 3" key="1">
    <citation type="journal article" date="2011" name="Science">
        <title>The Selaginella genome identifies genetic changes associated with the evolution of vascular plants.</title>
        <authorList>
            <person name="Banks J.A."/>
            <person name="Nishiyama T."/>
            <person name="Hasebe M."/>
            <person name="Bowman J.L."/>
            <person name="Gribskov M."/>
            <person name="dePamphilis C."/>
            <person name="Albert V.A."/>
            <person name="Aono N."/>
            <person name="Aoyama T."/>
            <person name="Ambrose B.A."/>
            <person name="Ashton N.W."/>
            <person name="Axtell M.J."/>
            <person name="Barker E."/>
            <person name="Barker M.S."/>
            <person name="Bennetzen J.L."/>
            <person name="Bonawitz N.D."/>
            <person name="Chapple C."/>
            <person name="Cheng C."/>
            <person name="Correa L.G."/>
            <person name="Dacre M."/>
            <person name="DeBarry J."/>
            <person name="Dreyer I."/>
            <person name="Elias M."/>
            <person name="Engstrom E.M."/>
            <person name="Estelle M."/>
            <person name="Feng L."/>
            <person name="Finet C."/>
            <person name="Floyd S.K."/>
            <person name="Frommer W.B."/>
            <person name="Fujita T."/>
            <person name="Gramzow L."/>
            <person name="Gutensohn M."/>
            <person name="Harholt J."/>
            <person name="Hattori M."/>
            <person name="Heyl A."/>
            <person name="Hirai T."/>
            <person name="Hiwatashi Y."/>
            <person name="Ishikawa M."/>
            <person name="Iwata M."/>
            <person name="Karol K.G."/>
            <person name="Koehler B."/>
            <person name="Kolukisaoglu U."/>
            <person name="Kubo M."/>
            <person name="Kurata T."/>
            <person name="Lalonde S."/>
            <person name="Li K."/>
            <person name="Li Y."/>
            <person name="Litt A."/>
            <person name="Lyons E."/>
            <person name="Manning G."/>
            <person name="Maruyama T."/>
            <person name="Michael T.P."/>
            <person name="Mikami K."/>
            <person name="Miyazaki S."/>
            <person name="Morinaga S."/>
            <person name="Murata T."/>
            <person name="Mueller-Roeber B."/>
            <person name="Nelson D.R."/>
            <person name="Obara M."/>
            <person name="Oguri Y."/>
            <person name="Olmstead R.G."/>
            <person name="Onodera N."/>
            <person name="Petersen B.L."/>
            <person name="Pils B."/>
            <person name="Prigge M."/>
            <person name="Rensing S.A."/>
            <person name="Riano-Pachon D.M."/>
            <person name="Roberts A.W."/>
            <person name="Sato Y."/>
            <person name="Scheller H.V."/>
            <person name="Schulz B."/>
            <person name="Schulz C."/>
            <person name="Shakirov E.V."/>
            <person name="Shibagaki N."/>
            <person name="Shinohara N."/>
            <person name="Shippen D.E."/>
            <person name="Soerensen I."/>
            <person name="Sotooka R."/>
            <person name="Sugimoto N."/>
            <person name="Sugita M."/>
            <person name="Sumikawa N."/>
            <person name="Tanurdzic M."/>
            <person name="Theissen G."/>
            <person name="Ulvskov P."/>
            <person name="Wakazuki S."/>
            <person name="Weng J.K."/>
            <person name="Willats W.W."/>
            <person name="Wipf D."/>
            <person name="Wolf P.G."/>
            <person name="Yang L."/>
            <person name="Zimmer A.D."/>
            <person name="Zhu Q."/>
            <person name="Mitros T."/>
            <person name="Hellsten U."/>
            <person name="Loque D."/>
            <person name="Otillar R."/>
            <person name="Salamov A."/>
            <person name="Schmutz J."/>
            <person name="Shapiro H."/>
            <person name="Lindquist E."/>
            <person name="Lucas S."/>
            <person name="Rokhsar D."/>
            <person name="Grigoriev I.V."/>
        </authorList>
    </citation>
    <scope>NUCLEOTIDE SEQUENCE [LARGE SCALE GENOMIC DNA]</scope>
</reference>
<evidence type="ECO:0000313" key="3">
    <source>
        <dbReference type="Proteomes" id="UP000001514"/>
    </source>
</evidence>
<dbReference type="AlphaFoldDB" id="D8R3V1"/>
<feature type="region of interest" description="Disordered" evidence="1">
    <location>
        <begin position="1"/>
        <end position="22"/>
    </location>
</feature>
<sequence>MGIDPKTHAQITSPSTTSPQFSSSELIITDDHQQSFDDPSGVISSFMNHAPFSFQQDHQDPSTCATSNLVVLHGSSSGSRDQELAGTSSSALVDHRFYDPAEAMDYNCADFNQGGDERHVNQDSSLPAMSCTVQSLAYTGDFPGEALLSPPLLDCFHREEQHEDEQPFVLPANAISYNAGEYYPLGFHQAFM</sequence>
<dbReference type="HOGENOM" id="CLU_1417345_0_0_1"/>
<organism evidence="3">
    <name type="scientific">Selaginella moellendorffii</name>
    <name type="common">Spikemoss</name>
    <dbReference type="NCBI Taxonomy" id="88036"/>
    <lineage>
        <taxon>Eukaryota</taxon>
        <taxon>Viridiplantae</taxon>
        <taxon>Streptophyta</taxon>
        <taxon>Embryophyta</taxon>
        <taxon>Tracheophyta</taxon>
        <taxon>Lycopodiopsida</taxon>
        <taxon>Selaginellales</taxon>
        <taxon>Selaginellaceae</taxon>
        <taxon>Selaginella</taxon>
    </lineage>
</organism>
<dbReference type="KEGG" id="smo:SELMODRAFT_407081"/>
<dbReference type="Gramene" id="EFJ33004">
    <property type="protein sequence ID" value="EFJ33004"/>
    <property type="gene ID" value="SELMODRAFT_407081"/>
</dbReference>
<dbReference type="OrthoDB" id="2143914at2759"/>